<name>A0A1D1XG06_9ARAE</name>
<dbReference type="InterPro" id="IPR002885">
    <property type="entry name" value="PPR_rpt"/>
</dbReference>
<dbReference type="AlphaFoldDB" id="A0A1D1XG06"/>
<feature type="repeat" description="PPR" evidence="2">
    <location>
        <begin position="189"/>
        <end position="219"/>
    </location>
</feature>
<dbReference type="InterPro" id="IPR011990">
    <property type="entry name" value="TPR-like_helical_dom_sf"/>
</dbReference>
<proteinExistence type="predicted"/>
<dbReference type="GO" id="GO:0009451">
    <property type="term" value="P:RNA modification"/>
    <property type="evidence" value="ECO:0007669"/>
    <property type="project" value="InterPro"/>
</dbReference>
<protein>
    <submittedName>
        <fullName evidence="4">Pentatricopeptide repeat-containing protein At2g13600</fullName>
    </submittedName>
</protein>
<dbReference type="Pfam" id="PF20431">
    <property type="entry name" value="E_motif"/>
    <property type="match status" value="1"/>
</dbReference>
<dbReference type="Pfam" id="PF01535">
    <property type="entry name" value="PPR"/>
    <property type="match status" value="5"/>
</dbReference>
<evidence type="ECO:0000256" key="1">
    <source>
        <dbReference type="ARBA" id="ARBA00022737"/>
    </source>
</evidence>
<accession>A0A1D1XG06</accession>
<dbReference type="Gene3D" id="1.25.40.10">
    <property type="entry name" value="Tetratricopeptide repeat domain"/>
    <property type="match status" value="3"/>
</dbReference>
<feature type="repeat" description="PPR" evidence="2">
    <location>
        <begin position="80"/>
        <end position="114"/>
    </location>
</feature>
<evidence type="ECO:0000256" key="3">
    <source>
        <dbReference type="SAM" id="MobiDB-lite"/>
    </source>
</evidence>
<feature type="repeat" description="PPR" evidence="2">
    <location>
        <begin position="220"/>
        <end position="254"/>
    </location>
</feature>
<feature type="repeat" description="PPR" evidence="2">
    <location>
        <begin position="321"/>
        <end position="355"/>
    </location>
</feature>
<dbReference type="InterPro" id="IPR046960">
    <property type="entry name" value="PPR_At4g14850-like_plant"/>
</dbReference>
<dbReference type="FunFam" id="1.25.40.10:FF:000090">
    <property type="entry name" value="Pentatricopeptide repeat-containing protein, chloroplastic"/>
    <property type="match status" value="1"/>
</dbReference>
<evidence type="ECO:0000256" key="2">
    <source>
        <dbReference type="PROSITE-ProRule" id="PRU00708"/>
    </source>
</evidence>
<dbReference type="PANTHER" id="PTHR47926">
    <property type="entry name" value="PENTATRICOPEPTIDE REPEAT-CONTAINING PROTEIN"/>
    <property type="match status" value="1"/>
</dbReference>
<evidence type="ECO:0000313" key="4">
    <source>
        <dbReference type="EMBL" id="JAT41181.1"/>
    </source>
</evidence>
<gene>
    <name evidence="4" type="primary">PCMP-E76_8</name>
    <name evidence="4" type="ORF">g.57190</name>
</gene>
<dbReference type="PROSITE" id="PS51375">
    <property type="entry name" value="PPR"/>
    <property type="match status" value="5"/>
</dbReference>
<dbReference type="PANTHER" id="PTHR47926:SF436">
    <property type="entry name" value="PENTATRICOPEPTIDE REPEAT-CONTAINING PROTEIN ELI1, CHLOROPLASTIC-LIKE ISOFORM X2"/>
    <property type="match status" value="1"/>
</dbReference>
<keyword evidence="1" id="KW-0677">Repeat</keyword>
<feature type="region of interest" description="Disordered" evidence="3">
    <location>
        <begin position="1"/>
        <end position="61"/>
    </location>
</feature>
<organism evidence="4">
    <name type="scientific">Anthurium amnicola</name>
    <dbReference type="NCBI Taxonomy" id="1678845"/>
    <lineage>
        <taxon>Eukaryota</taxon>
        <taxon>Viridiplantae</taxon>
        <taxon>Streptophyta</taxon>
        <taxon>Embryophyta</taxon>
        <taxon>Tracheophyta</taxon>
        <taxon>Spermatophyta</taxon>
        <taxon>Magnoliopsida</taxon>
        <taxon>Liliopsida</taxon>
        <taxon>Araceae</taxon>
        <taxon>Pothoideae</taxon>
        <taxon>Potheae</taxon>
        <taxon>Anthurium</taxon>
    </lineage>
</organism>
<dbReference type="InterPro" id="IPR046848">
    <property type="entry name" value="E_motif"/>
</dbReference>
<reference evidence="4" key="1">
    <citation type="submission" date="2015-07" db="EMBL/GenBank/DDBJ databases">
        <title>Transcriptome Assembly of Anthurium amnicola.</title>
        <authorList>
            <person name="Suzuki J."/>
        </authorList>
    </citation>
    <scope>NUCLEOTIDE SEQUENCE</scope>
</reference>
<feature type="compositionally biased region" description="Pro residues" evidence="3">
    <location>
        <begin position="1"/>
        <end position="20"/>
    </location>
</feature>
<dbReference type="FunFam" id="1.25.40.10:FF:000348">
    <property type="entry name" value="Pentatricopeptide repeat-containing protein chloroplastic"/>
    <property type="match status" value="1"/>
</dbReference>
<sequence length="560" mass="61106">APQPRMTPPSPSLLRPPPLPSAFLSLHTPSPPPQHHHLPTSTSPPATSLRRPPHLSCRSSAAGGELQHALSAFTREPNPSPFHYNSLIRALNRAGLPRRALSVLRHMLDDPASLPDRLTFPFALKSCAQLAALEEGQQIHGLVVKTPVDSEECDTDGGVLVANALIHMYAQCGRTDRASQVFDRLPTRNVVSWNSMIDGFAECGDVVSARQLFDEMPSRDAVSWNSMISGYVRNGLPDEALTLFLRLQDSGLCPDESTMVSVVSAISELGLLALGKRAHGCVVRRGFSMRGALGVSLITMYTRCGSINTAYQVFLGIPNKNVAHWTAMIVGCAAHGLAEQSLVLFAEMLSSGVNPNHITFTGVLNACSHGGLLEEGLKLFNLMRDYGIEPHPQHYGCLVDLLSRAGLVEEAWELIGCLPWEPGPVLWGTLLAACRNQGNVAIAETVASKMLEMKPDYGGSYVLLSNIYASLGRWGDFSTTRKMMEERGVEKVPGFSWVEVDGDVHGFVMGDKSHPKHRELYDVLAGMECHLSWVGFICDSRTQSNYGSIDWEIWNSFGTE</sequence>
<dbReference type="NCBIfam" id="TIGR00756">
    <property type="entry name" value="PPR"/>
    <property type="match status" value="5"/>
</dbReference>
<feature type="non-terminal residue" evidence="4">
    <location>
        <position position="1"/>
    </location>
</feature>
<dbReference type="Pfam" id="PF13041">
    <property type="entry name" value="PPR_2"/>
    <property type="match status" value="1"/>
</dbReference>
<dbReference type="EMBL" id="GDJX01026755">
    <property type="protein sequence ID" value="JAT41181.1"/>
    <property type="molecule type" value="Transcribed_RNA"/>
</dbReference>
<dbReference type="GO" id="GO:0003723">
    <property type="term" value="F:RNA binding"/>
    <property type="evidence" value="ECO:0007669"/>
    <property type="project" value="InterPro"/>
</dbReference>
<feature type="repeat" description="PPR" evidence="2">
    <location>
        <begin position="356"/>
        <end position="390"/>
    </location>
</feature>